<keyword evidence="1" id="KW-0802">TPR repeat</keyword>
<dbReference type="Proteomes" id="UP000447355">
    <property type="component" value="Unassembled WGS sequence"/>
</dbReference>
<evidence type="ECO:0000256" key="2">
    <source>
        <dbReference type="SAM" id="MobiDB-lite"/>
    </source>
</evidence>
<gene>
    <name evidence="4" type="ORF">GTP90_09945</name>
</gene>
<dbReference type="EMBL" id="WWCX01000011">
    <property type="protein sequence ID" value="MYM94179.1"/>
    <property type="molecule type" value="Genomic_DNA"/>
</dbReference>
<name>A0A845GNH7_9BURK</name>
<sequence>MLKPWYVAALLGSSALMTAQAQQQPATAPSVVVAGQRHASPWFRAESQHLVVYSNTSNSQVADLLNQLEKLDYMLRLYTQPFLKSSGAEPRLTFYYHDGAAALNPLGVRQPANAIGLYNSCASGVQGYGVRLSPDDEEGLSALYEAYTRHFLYRYTDIRAPISFIDGMAHYFASVRFTDTEMVVGRTPASLGRYLDFLGNGHRYSLEYKDVLEQNDSRGQNYASTAGIKLEFAARSWLLTHYMLSTDDNRKRLVDYLGAVYREVPITEAFEQAYGLKVSELSTTLWRYRLQKQAVLTVHIPTLPAAVMNFDSLPESSGEFVLTEAALKSCPDRKTGESLLRRTAEAAARYPANAYVQRVLSRAQIDWGNPQDAMPYLTSAANKPDAGAEVFYLLGEAQLRLSQTDAARASLGRALTLDPKSAEAASALYQAGMKAGAAPDEATLQAAIAGWKNAHEVNTLARQAALAYAYAGEMPKARNALKLMAHNIREPELAAWAKTWLDKLAAGAGQAEVLAEMRLQPASGTVSREWTIANSMVMQDVEYNAGLQDARSFLSQQSLNPSSPDKAVQATFDTR</sequence>
<dbReference type="InterPro" id="IPR011990">
    <property type="entry name" value="TPR-like_helical_dom_sf"/>
</dbReference>
<dbReference type="SUPFAM" id="SSF48452">
    <property type="entry name" value="TPR-like"/>
    <property type="match status" value="1"/>
</dbReference>
<evidence type="ECO:0000256" key="3">
    <source>
        <dbReference type="SAM" id="SignalP"/>
    </source>
</evidence>
<evidence type="ECO:0000313" key="4">
    <source>
        <dbReference type="EMBL" id="MYM94179.1"/>
    </source>
</evidence>
<dbReference type="RefSeq" id="WP_161083370.1">
    <property type="nucleotide sequence ID" value="NZ_WWCX01000011.1"/>
</dbReference>
<feature type="chain" id="PRO_5032545784" evidence="3">
    <location>
        <begin position="22"/>
        <end position="575"/>
    </location>
</feature>
<evidence type="ECO:0000313" key="5">
    <source>
        <dbReference type="Proteomes" id="UP000447355"/>
    </source>
</evidence>
<protein>
    <submittedName>
        <fullName evidence="4">Tetratricopeptide repeat protein</fullName>
    </submittedName>
</protein>
<dbReference type="InterPro" id="IPR019734">
    <property type="entry name" value="TPR_rpt"/>
</dbReference>
<dbReference type="SMART" id="SM00028">
    <property type="entry name" value="TPR"/>
    <property type="match status" value="1"/>
</dbReference>
<accession>A0A845GNH7</accession>
<dbReference type="PROSITE" id="PS50005">
    <property type="entry name" value="TPR"/>
    <property type="match status" value="1"/>
</dbReference>
<keyword evidence="3" id="KW-0732">Signal</keyword>
<feature type="region of interest" description="Disordered" evidence="2">
    <location>
        <begin position="556"/>
        <end position="575"/>
    </location>
</feature>
<feature type="repeat" description="TPR" evidence="1">
    <location>
        <begin position="388"/>
        <end position="421"/>
    </location>
</feature>
<comment type="caution">
    <text evidence="4">The sequence shown here is derived from an EMBL/GenBank/DDBJ whole genome shotgun (WGS) entry which is preliminary data.</text>
</comment>
<dbReference type="Gene3D" id="1.25.40.10">
    <property type="entry name" value="Tetratricopeptide repeat domain"/>
    <property type="match status" value="1"/>
</dbReference>
<organism evidence="4 5">
    <name type="scientific">Duganella vulcania</name>
    <dbReference type="NCBI Taxonomy" id="2692166"/>
    <lineage>
        <taxon>Bacteria</taxon>
        <taxon>Pseudomonadati</taxon>
        <taxon>Pseudomonadota</taxon>
        <taxon>Betaproteobacteria</taxon>
        <taxon>Burkholderiales</taxon>
        <taxon>Oxalobacteraceae</taxon>
        <taxon>Telluria group</taxon>
        <taxon>Duganella</taxon>
    </lineage>
</organism>
<dbReference type="AlphaFoldDB" id="A0A845GNH7"/>
<evidence type="ECO:0000256" key="1">
    <source>
        <dbReference type="PROSITE-ProRule" id="PRU00339"/>
    </source>
</evidence>
<reference evidence="4" key="1">
    <citation type="submission" date="2019-12" db="EMBL/GenBank/DDBJ databases">
        <title>Novel species isolated from a subtropical stream in China.</title>
        <authorList>
            <person name="Lu H."/>
        </authorList>
    </citation>
    <scope>NUCLEOTIDE SEQUENCE [LARGE SCALE GENOMIC DNA]</scope>
    <source>
        <strain evidence="4">FT81W</strain>
    </source>
</reference>
<proteinExistence type="predicted"/>
<feature type="signal peptide" evidence="3">
    <location>
        <begin position="1"/>
        <end position="21"/>
    </location>
</feature>